<keyword evidence="3" id="KW-1185">Reference proteome</keyword>
<dbReference type="InterPro" id="IPR010106">
    <property type="entry name" value="RpnA"/>
</dbReference>
<dbReference type="RefSeq" id="WP_346581306.1">
    <property type="nucleotide sequence ID" value="NZ_JBDJLH010000002.1"/>
</dbReference>
<evidence type="ECO:0000313" key="2">
    <source>
        <dbReference type="EMBL" id="MEN5377887.1"/>
    </source>
</evidence>
<protein>
    <submittedName>
        <fullName evidence="2">Rpn family recombination-promoting nuclease/putative transposase</fullName>
    </submittedName>
</protein>
<dbReference type="PANTHER" id="PTHR41317:SF1">
    <property type="entry name" value="PD-(D_E)XK NUCLEASE FAMILY TRANSPOSASE"/>
    <property type="match status" value="1"/>
</dbReference>
<evidence type="ECO:0000313" key="3">
    <source>
        <dbReference type="Proteomes" id="UP001409291"/>
    </source>
</evidence>
<evidence type="ECO:0000256" key="1">
    <source>
        <dbReference type="SAM" id="Coils"/>
    </source>
</evidence>
<organism evidence="2 3">
    <name type="scientific">Sphingobacterium kitahiroshimense</name>
    <dbReference type="NCBI Taxonomy" id="470446"/>
    <lineage>
        <taxon>Bacteria</taxon>
        <taxon>Pseudomonadati</taxon>
        <taxon>Bacteroidota</taxon>
        <taxon>Sphingobacteriia</taxon>
        <taxon>Sphingobacteriales</taxon>
        <taxon>Sphingobacteriaceae</taxon>
        <taxon>Sphingobacterium</taxon>
    </lineage>
</organism>
<comment type="caution">
    <text evidence="2">The sequence shown here is derived from an EMBL/GenBank/DDBJ whole genome shotgun (WGS) entry which is preliminary data.</text>
</comment>
<gene>
    <name evidence="2" type="ORF">ABE541_11480</name>
</gene>
<keyword evidence="1" id="KW-0175">Coiled coil</keyword>
<name>A0ABV0BX09_9SPHI</name>
<sequence>MLAHSQPVFIDPTTDEGFKRLFGDKVNLINFLNIIFRGRNTITDLTYRDTERIGATEEIGKVIFDLVVQISTGEEIIIEMQTSTQTNLKQRMLYYASKVISDTAPKGNRKAWGYAIPEVYTIVLMDGFHMPGGDRSTYFHDTCLCHRDSGQIFYEGFGFIYLELINFVKSEAEVEDELDKVFFMLKNMSTLKTLPRIMNSEVFQRFFQLASYAKLTKEERTMYDISLKRKWDAEAVRMYQEGLEEQLGGLEKKLEEAKKASVTAKAEGVAEGEHKKAIETALRFKEMGLPVEQIAKGTGLSIEEIEKLK</sequence>
<proteinExistence type="predicted"/>
<accession>A0ABV0BX09</accession>
<dbReference type="NCBIfam" id="TIGR01784">
    <property type="entry name" value="T_den_put_tspse"/>
    <property type="match status" value="1"/>
</dbReference>
<reference evidence="2 3" key="1">
    <citation type="submission" date="2024-04" db="EMBL/GenBank/DDBJ databases">
        <title>WGS of bacteria from Torrens River.</title>
        <authorList>
            <person name="Wyrsch E.R."/>
            <person name="Drigo B."/>
        </authorList>
    </citation>
    <scope>NUCLEOTIDE SEQUENCE [LARGE SCALE GENOMIC DNA]</scope>
    <source>
        <strain evidence="2 3">TWI391</strain>
    </source>
</reference>
<dbReference type="EMBL" id="JBDJNQ010000004">
    <property type="protein sequence ID" value="MEN5377887.1"/>
    <property type="molecule type" value="Genomic_DNA"/>
</dbReference>
<dbReference type="PANTHER" id="PTHR41317">
    <property type="entry name" value="PD-(D_E)XK NUCLEASE FAMILY TRANSPOSASE"/>
    <property type="match status" value="1"/>
</dbReference>
<feature type="coiled-coil region" evidence="1">
    <location>
        <begin position="240"/>
        <end position="267"/>
    </location>
</feature>
<dbReference type="Proteomes" id="UP001409291">
    <property type="component" value="Unassembled WGS sequence"/>
</dbReference>
<dbReference type="Pfam" id="PF12784">
    <property type="entry name" value="PDDEXK_2"/>
    <property type="match status" value="1"/>
</dbReference>